<dbReference type="InterPro" id="IPR025997">
    <property type="entry name" value="SBP_2_dom"/>
</dbReference>
<evidence type="ECO:0000256" key="1">
    <source>
        <dbReference type="ARBA" id="ARBA00004196"/>
    </source>
</evidence>
<evidence type="ECO:0000256" key="2">
    <source>
        <dbReference type="ARBA" id="ARBA00007639"/>
    </source>
</evidence>
<protein>
    <submittedName>
        <fullName evidence="5">Sugar ABC transporter substrate-binding protein</fullName>
    </submittedName>
</protein>
<dbReference type="Proteomes" id="UP000253314">
    <property type="component" value="Unassembled WGS sequence"/>
</dbReference>
<organism evidence="5 6">
    <name type="scientific">Bacillus taeanensis</name>
    <dbReference type="NCBI Taxonomy" id="273032"/>
    <lineage>
        <taxon>Bacteria</taxon>
        <taxon>Bacillati</taxon>
        <taxon>Bacillota</taxon>
        <taxon>Bacilli</taxon>
        <taxon>Bacillales</taxon>
        <taxon>Bacillaceae</taxon>
        <taxon>Bacillus</taxon>
    </lineage>
</organism>
<keyword evidence="3" id="KW-0732">Signal</keyword>
<accession>A0A366XRB4</accession>
<gene>
    <name evidence="5" type="ORF">DS031_18500</name>
</gene>
<dbReference type="EMBL" id="QOCW01000025">
    <property type="protein sequence ID" value="RBW68068.1"/>
    <property type="molecule type" value="Genomic_DNA"/>
</dbReference>
<comment type="subcellular location">
    <subcellularLocation>
        <location evidence="1">Cell envelope</location>
    </subcellularLocation>
</comment>
<dbReference type="OrthoDB" id="6196975at2"/>
<dbReference type="InterPro" id="IPR028082">
    <property type="entry name" value="Peripla_BP_I"/>
</dbReference>
<comment type="caution">
    <text evidence="5">The sequence shown here is derived from an EMBL/GenBank/DDBJ whole genome shotgun (WGS) entry which is preliminary data.</text>
</comment>
<sequence>MVKRVYLLVFVFSVLLIGFILKSSLSEKPKVVVVLKELNNNQYWDIVKAGAEKGFQDFGVDGKVLAPSNEYKLDEQNQLLNTILNESPDVLIVSPIDTSIAAALKKFHSNNIPVLLVDTDISWQQKTAYIGTDNLDLGSKGGALLASGLQPGDKVALLTGDVSNPVISDRTIGAKTSLEAAGVEIAVHKTVPNDTKQAKSIMEAILQDHSDIKGVYATTDILAISAVEVIEENQLDILVIGSDGIAEMVQLIEEGTLSETIAQNPYDMGYLSVQTALKLVQGENVERNIGSGVDIITKDNAEDRLDFTRELLR</sequence>
<proteinExistence type="inferred from homology"/>
<dbReference type="GO" id="GO:0030313">
    <property type="term" value="C:cell envelope"/>
    <property type="evidence" value="ECO:0007669"/>
    <property type="project" value="UniProtKB-SubCell"/>
</dbReference>
<dbReference type="AlphaFoldDB" id="A0A366XRB4"/>
<feature type="domain" description="Periplasmic binding protein" evidence="4">
    <location>
        <begin position="31"/>
        <end position="283"/>
    </location>
</feature>
<evidence type="ECO:0000313" key="6">
    <source>
        <dbReference type="Proteomes" id="UP000253314"/>
    </source>
</evidence>
<dbReference type="SUPFAM" id="SSF53822">
    <property type="entry name" value="Periplasmic binding protein-like I"/>
    <property type="match status" value="1"/>
</dbReference>
<dbReference type="GO" id="GO:0030246">
    <property type="term" value="F:carbohydrate binding"/>
    <property type="evidence" value="ECO:0007669"/>
    <property type="project" value="UniProtKB-ARBA"/>
</dbReference>
<comment type="similarity">
    <text evidence="2">Belongs to the bacterial solute-binding protein 2 family.</text>
</comment>
<dbReference type="PANTHER" id="PTHR46847">
    <property type="entry name" value="D-ALLOSE-BINDING PERIPLASMIC PROTEIN-RELATED"/>
    <property type="match status" value="1"/>
</dbReference>
<evidence type="ECO:0000313" key="5">
    <source>
        <dbReference type="EMBL" id="RBW68068.1"/>
    </source>
</evidence>
<dbReference type="Pfam" id="PF13407">
    <property type="entry name" value="Peripla_BP_4"/>
    <property type="match status" value="1"/>
</dbReference>
<dbReference type="PANTHER" id="PTHR46847:SF1">
    <property type="entry name" value="D-ALLOSE-BINDING PERIPLASMIC PROTEIN-RELATED"/>
    <property type="match status" value="1"/>
</dbReference>
<dbReference type="Gene3D" id="3.40.50.2300">
    <property type="match status" value="2"/>
</dbReference>
<keyword evidence="6" id="KW-1185">Reference proteome</keyword>
<evidence type="ECO:0000259" key="4">
    <source>
        <dbReference type="Pfam" id="PF13407"/>
    </source>
</evidence>
<name>A0A366XRB4_9BACI</name>
<reference evidence="5 6" key="1">
    <citation type="submission" date="2018-07" db="EMBL/GenBank/DDBJ databases">
        <title>Lottiidibacillus patelloidae gen. nov., sp. nov., isolated from the intestinal tract of a marine limpet and the reclassification of B. taeanensis BH030017T, B. algicola KMM 3737T and B. hwajinpoensis SW-72T as genus Lottiidibacillus.</title>
        <authorList>
            <person name="Liu R."/>
            <person name="Huang Z."/>
        </authorList>
    </citation>
    <scope>NUCLEOTIDE SEQUENCE [LARGE SCALE GENOMIC DNA]</scope>
    <source>
        <strain evidence="5 6">BH030017</strain>
    </source>
</reference>
<evidence type="ECO:0000256" key="3">
    <source>
        <dbReference type="ARBA" id="ARBA00022729"/>
    </source>
</evidence>